<keyword evidence="1" id="KW-0812">Transmembrane</keyword>
<feature type="transmembrane region" description="Helical" evidence="1">
    <location>
        <begin position="36"/>
        <end position="55"/>
    </location>
</feature>
<accession>A0A645I935</accession>
<dbReference type="AlphaFoldDB" id="A0A645I935"/>
<proteinExistence type="predicted"/>
<reference evidence="2" key="1">
    <citation type="submission" date="2019-08" db="EMBL/GenBank/DDBJ databases">
        <authorList>
            <person name="Kucharzyk K."/>
            <person name="Murdoch R.W."/>
            <person name="Higgins S."/>
            <person name="Loffler F."/>
        </authorList>
    </citation>
    <scope>NUCLEOTIDE SEQUENCE</scope>
</reference>
<evidence type="ECO:0000313" key="2">
    <source>
        <dbReference type="EMBL" id="MPN47855.1"/>
    </source>
</evidence>
<evidence type="ECO:0000256" key="1">
    <source>
        <dbReference type="SAM" id="Phobius"/>
    </source>
</evidence>
<name>A0A645I935_9ZZZZ</name>
<protein>
    <submittedName>
        <fullName evidence="2">Uncharacterized protein</fullName>
    </submittedName>
</protein>
<comment type="caution">
    <text evidence="2">The sequence shown here is derived from an EMBL/GenBank/DDBJ whole genome shotgun (WGS) entry which is preliminary data.</text>
</comment>
<organism evidence="2">
    <name type="scientific">bioreactor metagenome</name>
    <dbReference type="NCBI Taxonomy" id="1076179"/>
    <lineage>
        <taxon>unclassified sequences</taxon>
        <taxon>metagenomes</taxon>
        <taxon>ecological metagenomes</taxon>
    </lineage>
</organism>
<sequence>MEPINWKRKLSSRKFWALLAALVTASLTGIATDSQIAHIIAIITSIGACVAYMFAEAKVDAASKDAWEETDIE</sequence>
<keyword evidence="1" id="KW-1133">Transmembrane helix</keyword>
<keyword evidence="1" id="KW-0472">Membrane</keyword>
<dbReference type="EMBL" id="VSSQ01109661">
    <property type="protein sequence ID" value="MPN47855.1"/>
    <property type="molecule type" value="Genomic_DNA"/>
</dbReference>
<gene>
    <name evidence="2" type="ORF">SDC9_195459</name>
</gene>